<evidence type="ECO:0000313" key="3">
    <source>
        <dbReference type="Proteomes" id="UP000054289"/>
    </source>
</evidence>
<proteinExistence type="predicted"/>
<dbReference type="AlphaFoldDB" id="A0A0L7KBD4"/>
<dbReference type="KEGG" id="pfh:PFHG_02077"/>
<keyword evidence="1" id="KW-0175">Coiled coil</keyword>
<evidence type="ECO:0000313" key="2">
    <source>
        <dbReference type="EMBL" id="KOB60244.1"/>
    </source>
</evidence>
<dbReference type="OMA" id="YELRYYY"/>
<gene>
    <name evidence="2" type="ORF">PFHG_02077</name>
</gene>
<evidence type="ECO:0000256" key="1">
    <source>
        <dbReference type="SAM" id="Coils"/>
    </source>
</evidence>
<reference evidence="2 3" key="1">
    <citation type="submission" date="2006-03" db="EMBL/GenBank/DDBJ databases">
        <title>Annotation of Plasmodium falciparum HB3.</title>
        <authorList>
            <consortium name="The Broad Institute Genome Sequencing Platform"/>
            <person name="Volkman S.K."/>
            <person name="Neafsey D.E."/>
            <person name="Dash A.P."/>
            <person name="Chitnis C.E."/>
            <person name="Hartl D.L."/>
            <person name="Young S.K."/>
            <person name="Zeng Q."/>
            <person name="Koehrsen M."/>
            <person name="Alvarado L."/>
            <person name="Berlin A."/>
            <person name="Borenstein D."/>
            <person name="Chapman S.B."/>
            <person name="Chen Z."/>
            <person name="Engels R."/>
            <person name="Freedman E."/>
            <person name="Gellesch M."/>
            <person name="Goldberg J."/>
            <person name="Griggs A."/>
            <person name="Gujja S."/>
            <person name="Heilman E.R."/>
            <person name="Heiman D.I."/>
            <person name="Howarth C."/>
            <person name="Jen D."/>
            <person name="Larson L."/>
            <person name="Mehta T."/>
            <person name="Neiman D."/>
            <person name="Park D."/>
            <person name="Pearson M."/>
            <person name="Roberts A."/>
            <person name="Saif S."/>
            <person name="Shea T."/>
            <person name="Shenoy N."/>
            <person name="Sisk P."/>
            <person name="Stolte C."/>
            <person name="Sykes S."/>
            <person name="Walk T."/>
            <person name="White J."/>
            <person name="Yandava C."/>
            <person name="Haas B."/>
            <person name="Henn M.R."/>
            <person name="Nusbaum C."/>
            <person name="Birren B."/>
        </authorList>
    </citation>
    <scope>NUCLEOTIDE SEQUENCE [LARGE SCALE GENOMIC DNA]</scope>
    <source>
        <strain evidence="2">HB3</strain>
    </source>
</reference>
<dbReference type="Proteomes" id="UP000054289">
    <property type="component" value="Unassembled WGS sequence"/>
</dbReference>
<accession>A0A0L7KBD4</accession>
<organism evidence="2 3">
    <name type="scientific">Plasmodium falciparum (isolate HB3)</name>
    <dbReference type="NCBI Taxonomy" id="137071"/>
    <lineage>
        <taxon>Eukaryota</taxon>
        <taxon>Sar</taxon>
        <taxon>Alveolata</taxon>
        <taxon>Apicomplexa</taxon>
        <taxon>Aconoidasida</taxon>
        <taxon>Haemosporida</taxon>
        <taxon>Plasmodiidae</taxon>
        <taxon>Plasmodium</taxon>
        <taxon>Plasmodium (Laverania)</taxon>
    </lineage>
</organism>
<name>A0A0L7KBD4_PLAFX</name>
<reference evidence="3" key="2">
    <citation type="submission" date="2006-03" db="EMBL/GenBank/DDBJ databases">
        <title>The genome sequence of the Plasmodium falciparum HB3.</title>
        <authorList>
            <consortium name="The Broad Institute Genome Sequencing Platform"/>
            <person name="Birren B."/>
            <person name="Lander E."/>
            <person name="Galagan J."/>
            <person name="Nusbaum C."/>
            <person name="Devon K."/>
            <person name="Henn M."/>
            <person name="Jaffe D."/>
            <person name="Butler J."/>
            <person name="Alvarez P."/>
            <person name="Gnerre S."/>
            <person name="Grabherr M."/>
            <person name="Kleber M."/>
            <person name="Mauceli E."/>
            <person name="Brockman W."/>
            <person name="MacCallum I.A."/>
            <person name="Rounsley S."/>
            <person name="Young S."/>
            <person name="LaButti K."/>
            <person name="Pushparaj V."/>
            <person name="DeCaprio D."/>
            <person name="Crawford M."/>
            <person name="Koehrsen M."/>
            <person name="Engels R."/>
            <person name="Montgomery P."/>
            <person name="Pearson M."/>
            <person name="Howarth C."/>
            <person name="Larson L."/>
            <person name="Luoma S."/>
            <person name="White J."/>
            <person name="Kodira C."/>
            <person name="Zeng Q."/>
            <person name="Oleary S."/>
            <person name="Yandava C."/>
            <person name="Alvarado L."/>
            <person name="Wirth D."/>
            <person name="Volkman S."/>
            <person name="Hartl D."/>
        </authorList>
    </citation>
    <scope>NUCLEOTIDE SEQUENCE [LARGE SCALE GENOMIC DNA]</scope>
</reference>
<feature type="coiled-coil region" evidence="1">
    <location>
        <begin position="125"/>
        <end position="157"/>
    </location>
</feature>
<protein>
    <submittedName>
        <fullName evidence="2">Uncharacterized protein</fullName>
    </submittedName>
</protein>
<dbReference type="OrthoDB" id="377316at2759"/>
<sequence length="398" mass="48238">MITSINVIHELLTTIYCRIFSRKRKDIYKYDVLLYLQDYYYFDVIKRVSDDIKELDDDSITIEINSNEYEVILNGDKSSSFFNHTFENFCIHRGYDIIKDKTYSNEYEKRIDFLHELLCDLLCLLLNENNEKKGKEKEKEKEEKKNNMNKNMNYNKERVINKMYHNNNHLFKKFWENIQDILKEINILNENKYVEDINEENIKDILYIQKEKLIKNEDIIIKKNVDINKITLLNNLIEKYNNEYKYRFYYIFLNNYLTIQTMFTSNMIYLYSYEIQNIIHKIIKMKINLYQPLTIYDVLAFQYDQIMFHKSSYMNLISPVKKIKILNNIVERGGDPDEFSKRSYQRCSQCKYFLKANLIKLELKRVIIAEIVNIKLEIITSTMEGGVHILNYFKMINK</sequence>
<dbReference type="EMBL" id="CH671957">
    <property type="protein sequence ID" value="KOB60244.1"/>
    <property type="molecule type" value="Genomic_DNA"/>
</dbReference>